<gene>
    <name evidence="3" type="ORF">VHEMI00522</name>
</gene>
<proteinExistence type="predicted"/>
<dbReference type="Gene3D" id="3.40.50.1820">
    <property type="entry name" value="alpha/beta hydrolase"/>
    <property type="match status" value="1"/>
</dbReference>
<dbReference type="AlphaFoldDB" id="A0A0A1SJG7"/>
<keyword evidence="1" id="KW-0378">Hydrolase</keyword>
<dbReference type="InterPro" id="IPR029058">
    <property type="entry name" value="AB_hydrolase_fold"/>
</dbReference>
<dbReference type="HOGENOM" id="CLU_012494_3_2_1"/>
<sequence length="346" mass="38116">MADPASSTESSTPPNPLANSPTWYIYAKAYALRYAASFGIGYYNRIAPAAPVPTKTIHLDSTLGEYKGTAQIPTEVWVPSKPTTGLRPAVINFHGGGFILGYGVDDARFMGEVMESLDAVGFTVNYRLAPGYPYPTPIEDCVDAILQITARAEEFGVDPSRIILSGFSAGGNCALASWTVLQDPAQWNYTFATEPPAIVGLVLFYPVLDWTISRVVKREASARPDLALQPYLTDLIDISYFNPPLPHANRTDLRVSPALMPDAIAKKLPPIHQCLCEYDMLLQEGQAFTKRLQQLDKPVTERLVKEAVHAWDKPPPMEYKKTAQEEYAAAIESIADWLGIDYKADE</sequence>
<dbReference type="InterPro" id="IPR013094">
    <property type="entry name" value="AB_hydrolase_3"/>
</dbReference>
<protein>
    <recommendedName>
        <fullName evidence="2">Alpha/beta hydrolase fold-3 domain-containing protein</fullName>
    </recommendedName>
</protein>
<dbReference type="Pfam" id="PF07859">
    <property type="entry name" value="Abhydrolase_3"/>
    <property type="match status" value="1"/>
</dbReference>
<evidence type="ECO:0000259" key="2">
    <source>
        <dbReference type="Pfam" id="PF07859"/>
    </source>
</evidence>
<dbReference type="GO" id="GO:0016787">
    <property type="term" value="F:hydrolase activity"/>
    <property type="evidence" value="ECO:0007669"/>
    <property type="project" value="UniProtKB-KW"/>
</dbReference>
<dbReference type="STRING" id="1531966.A0A0A1SJG7"/>
<dbReference type="OrthoDB" id="433474at2759"/>
<dbReference type="SUPFAM" id="SSF53474">
    <property type="entry name" value="alpha/beta-Hydrolases"/>
    <property type="match status" value="1"/>
</dbReference>
<evidence type="ECO:0000256" key="1">
    <source>
        <dbReference type="ARBA" id="ARBA00022801"/>
    </source>
</evidence>
<evidence type="ECO:0000313" key="4">
    <source>
        <dbReference type="Proteomes" id="UP000039046"/>
    </source>
</evidence>
<dbReference type="PANTHER" id="PTHR48081">
    <property type="entry name" value="AB HYDROLASE SUPERFAMILY PROTEIN C4A8.06C"/>
    <property type="match status" value="1"/>
</dbReference>
<dbReference type="EMBL" id="CDHN01000001">
    <property type="protein sequence ID" value="CEJ80333.1"/>
    <property type="molecule type" value="Genomic_DNA"/>
</dbReference>
<keyword evidence="4" id="KW-1185">Reference proteome</keyword>
<dbReference type="Proteomes" id="UP000039046">
    <property type="component" value="Unassembled WGS sequence"/>
</dbReference>
<organism evidence="3 4">
    <name type="scientific">[Torrubiella] hemipterigena</name>
    <dbReference type="NCBI Taxonomy" id="1531966"/>
    <lineage>
        <taxon>Eukaryota</taxon>
        <taxon>Fungi</taxon>
        <taxon>Dikarya</taxon>
        <taxon>Ascomycota</taxon>
        <taxon>Pezizomycotina</taxon>
        <taxon>Sordariomycetes</taxon>
        <taxon>Hypocreomycetidae</taxon>
        <taxon>Hypocreales</taxon>
        <taxon>Clavicipitaceae</taxon>
        <taxon>Clavicipitaceae incertae sedis</taxon>
        <taxon>'Torrubiella' clade</taxon>
    </lineage>
</organism>
<evidence type="ECO:0000313" key="3">
    <source>
        <dbReference type="EMBL" id="CEJ80333.1"/>
    </source>
</evidence>
<reference evidence="3 4" key="1">
    <citation type="journal article" date="2015" name="Genome Announc.">
        <title>Draft Genome Sequence and Gene Annotation of the Entomopathogenic Fungus Verticillium hemipterigenum.</title>
        <authorList>
            <person name="Horn F."/>
            <person name="Habel A."/>
            <person name="Scharf D.H."/>
            <person name="Dworschak J."/>
            <person name="Brakhage A.A."/>
            <person name="Guthke R."/>
            <person name="Hertweck C."/>
            <person name="Linde J."/>
        </authorList>
    </citation>
    <scope>NUCLEOTIDE SEQUENCE [LARGE SCALE GENOMIC DNA]</scope>
</reference>
<accession>A0A0A1SJG7</accession>
<feature type="domain" description="Alpha/beta hydrolase fold-3" evidence="2">
    <location>
        <begin position="90"/>
        <end position="311"/>
    </location>
</feature>
<dbReference type="PANTHER" id="PTHR48081:SF8">
    <property type="entry name" value="ALPHA_BETA HYDROLASE FOLD-3 DOMAIN-CONTAINING PROTEIN-RELATED"/>
    <property type="match status" value="1"/>
</dbReference>
<name>A0A0A1SJG7_9HYPO</name>
<dbReference type="InterPro" id="IPR050300">
    <property type="entry name" value="GDXG_lipolytic_enzyme"/>
</dbReference>